<dbReference type="PANTHER" id="PTHR40099:SF1">
    <property type="entry name" value="ACETOLACTATE SYNTHASE, SMALL SUBUNIT"/>
    <property type="match status" value="1"/>
</dbReference>
<dbReference type="Pfam" id="PF19571">
    <property type="entry name" value="ACT_8"/>
    <property type="match status" value="1"/>
</dbReference>
<evidence type="ECO:0000259" key="1">
    <source>
        <dbReference type="PROSITE" id="PS51671"/>
    </source>
</evidence>
<feature type="domain" description="ACT" evidence="1">
    <location>
        <begin position="71"/>
        <end position="145"/>
    </location>
</feature>
<dbReference type="PROSITE" id="PS51671">
    <property type="entry name" value="ACT"/>
    <property type="match status" value="1"/>
</dbReference>
<name>A0A9X0W9C4_9GAMM</name>
<dbReference type="Proteomes" id="UP001138768">
    <property type="component" value="Unassembled WGS sequence"/>
</dbReference>
<evidence type="ECO:0000313" key="2">
    <source>
        <dbReference type="EMBL" id="MBK1619219.1"/>
    </source>
</evidence>
<dbReference type="InterPro" id="IPR002912">
    <property type="entry name" value="ACT_dom"/>
</dbReference>
<dbReference type="EMBL" id="NRRY01000019">
    <property type="protein sequence ID" value="MBK1619219.1"/>
    <property type="molecule type" value="Genomic_DNA"/>
</dbReference>
<dbReference type="AlphaFoldDB" id="A0A9X0W9C4"/>
<proteinExistence type="predicted"/>
<protein>
    <submittedName>
        <fullName evidence="2">Amino acid-binding protein</fullName>
    </submittedName>
</protein>
<comment type="caution">
    <text evidence="2">The sequence shown here is derived from an EMBL/GenBank/DDBJ whole genome shotgun (WGS) entry which is preliminary data.</text>
</comment>
<accession>A0A9X0W9C4</accession>
<dbReference type="RefSeq" id="WP_200244338.1">
    <property type="nucleotide sequence ID" value="NZ_NRRY01000019.1"/>
</dbReference>
<dbReference type="CDD" id="cd04882">
    <property type="entry name" value="ACT_Bt0572_2"/>
    <property type="match status" value="1"/>
</dbReference>
<dbReference type="PANTHER" id="PTHR40099">
    <property type="entry name" value="ACETOLACTATE SYNTHASE, SMALL SUBUNIT"/>
    <property type="match status" value="1"/>
</dbReference>
<keyword evidence="3" id="KW-1185">Reference proteome</keyword>
<dbReference type="SUPFAM" id="SSF55021">
    <property type="entry name" value="ACT-like"/>
    <property type="match status" value="2"/>
</dbReference>
<dbReference type="InterPro" id="IPR045739">
    <property type="entry name" value="ACT_dom_pair"/>
</dbReference>
<sequence length="145" mass="15854">MKLNQLSLFLENRPGRLIEPTRLLAAEGINVMTLCLADTAEFGILRLIVQNPTRAAEVLNAAGWAVNLTEVVAVEVPDQPGGLAEVLGVFEQAGLNVEYVYAFTLRREDRAILVFRFQEPDQAITALQASGHQVLDAERLEALVG</sequence>
<evidence type="ECO:0000313" key="3">
    <source>
        <dbReference type="Proteomes" id="UP001138768"/>
    </source>
</evidence>
<reference evidence="2 3" key="1">
    <citation type="journal article" date="2020" name="Microorganisms">
        <title>Osmotic Adaptation and Compatible Solute Biosynthesis of Phototrophic Bacteria as Revealed from Genome Analyses.</title>
        <authorList>
            <person name="Imhoff J.F."/>
            <person name="Rahn T."/>
            <person name="Kunzel S."/>
            <person name="Keller A."/>
            <person name="Neulinger S.C."/>
        </authorList>
    </citation>
    <scope>NUCLEOTIDE SEQUENCE [LARGE SCALE GENOMIC DNA]</scope>
    <source>
        <strain evidence="2 3">DSM 25653</strain>
    </source>
</reference>
<gene>
    <name evidence="2" type="ORF">CKO42_12390</name>
</gene>
<dbReference type="InterPro" id="IPR045865">
    <property type="entry name" value="ACT-like_dom_sf"/>
</dbReference>
<dbReference type="Gene3D" id="3.30.2130.10">
    <property type="entry name" value="VC0802-like"/>
    <property type="match status" value="1"/>
</dbReference>
<organism evidence="2 3">
    <name type="scientific">Lamprobacter modestohalophilus</name>
    <dbReference type="NCBI Taxonomy" id="1064514"/>
    <lineage>
        <taxon>Bacteria</taxon>
        <taxon>Pseudomonadati</taxon>
        <taxon>Pseudomonadota</taxon>
        <taxon>Gammaproteobacteria</taxon>
        <taxon>Chromatiales</taxon>
        <taxon>Chromatiaceae</taxon>
        <taxon>Lamprobacter</taxon>
    </lineage>
</organism>